<organism evidence="1 2">
    <name type="scientific">Chengkuizengella axinellae</name>
    <dbReference type="NCBI Taxonomy" id="3064388"/>
    <lineage>
        <taxon>Bacteria</taxon>
        <taxon>Bacillati</taxon>
        <taxon>Bacillota</taxon>
        <taxon>Bacilli</taxon>
        <taxon>Bacillales</taxon>
        <taxon>Paenibacillaceae</taxon>
        <taxon>Chengkuizengella</taxon>
    </lineage>
</organism>
<accession>A0ABT9J137</accession>
<dbReference type="RefSeq" id="WP_305992645.1">
    <property type="nucleotide sequence ID" value="NZ_JAVAMP010000007.1"/>
</dbReference>
<proteinExistence type="predicted"/>
<protein>
    <recommendedName>
        <fullName evidence="3">DUF4025 domain-containing protein</fullName>
    </recommendedName>
</protein>
<evidence type="ECO:0000313" key="2">
    <source>
        <dbReference type="Proteomes" id="UP001231941"/>
    </source>
</evidence>
<gene>
    <name evidence="1" type="ORF">Q5Y73_14595</name>
</gene>
<evidence type="ECO:0008006" key="3">
    <source>
        <dbReference type="Google" id="ProtNLM"/>
    </source>
</evidence>
<dbReference type="EMBL" id="JAVAMP010000007">
    <property type="protein sequence ID" value="MDP5275336.1"/>
    <property type="molecule type" value="Genomic_DNA"/>
</dbReference>
<sequence>MKKRKIEEKVTEVLTEGEYQTENAEDAAVDHIHSKYEIRQQTELDPIAQETRIIRKVVKNDDQLYNDYMSRIENEEN</sequence>
<dbReference type="Proteomes" id="UP001231941">
    <property type="component" value="Unassembled WGS sequence"/>
</dbReference>
<name>A0ABT9J137_9BACL</name>
<comment type="caution">
    <text evidence="1">The sequence shown here is derived from an EMBL/GenBank/DDBJ whole genome shotgun (WGS) entry which is preliminary data.</text>
</comment>
<evidence type="ECO:0000313" key="1">
    <source>
        <dbReference type="EMBL" id="MDP5275336.1"/>
    </source>
</evidence>
<reference evidence="1 2" key="1">
    <citation type="submission" date="2023-08" db="EMBL/GenBank/DDBJ databases">
        <authorList>
            <person name="Park J.-S."/>
        </authorList>
    </citation>
    <scope>NUCLEOTIDE SEQUENCE [LARGE SCALE GENOMIC DNA]</scope>
    <source>
        <strain evidence="1 2">2205SS18-9</strain>
    </source>
</reference>
<keyword evidence="2" id="KW-1185">Reference proteome</keyword>